<dbReference type="GO" id="GO:0016887">
    <property type="term" value="F:ATP hydrolysis activity"/>
    <property type="evidence" value="ECO:0007669"/>
    <property type="project" value="InterPro"/>
</dbReference>
<protein>
    <submittedName>
        <fullName evidence="5">ATP-binding protein</fullName>
    </submittedName>
</protein>
<dbReference type="InterPro" id="IPR027417">
    <property type="entry name" value="P-loop_NTPase"/>
</dbReference>
<dbReference type="AlphaFoldDB" id="A0A935T7U0"/>
<evidence type="ECO:0000259" key="4">
    <source>
        <dbReference type="SMART" id="SM00382"/>
    </source>
</evidence>
<sequence length="658" mass="71329">MNAPLAQDWTIANQQLLVAEFARLKRRLQTATDQTVPSQPDPLPAIADARRALRGNGAIDRLSDAFGLSAFERDLLLLCAGVEMDDELARSCAQAQGNPSRPWVSFGLSLSALDSPHWSALTPQRPLRRWRLLEVDDSAGLAAGRLRIDERVLHLLGGINELDVRLAHLLRPAQSLPRQAACHAAAMQAVLTALNAESTAGQPLPIIVLEGDDAAAQEDVAARSTQALGLQCLVLLAEDIPSAGEERAALITLWQRETTLLGTALLVLVADPRSSAGEAARALAERVGGLCLLACPSPPALTAKSMRFQINRPGGADRRQLWIDALGPHCAQRAGREVDRAASHFRLGSRAVQNIAHSLQSTLAMPAGGETPAALSPLWDGCRQASRGGLDHLAQRLETTADWNTLVLPEAQLAVLRQIAAHLRQRFTVQEEWGFAAKGNRGLGLATLFSGESGTGKTLAAEVLAHTLQLDLYRIDLSAVVSKYIGETEKNLRKVFDAAEDCGAILLFDEADALFGKRSEVRDSHDRHANIEVSYLLQRMEAYHGLAVLTTNLKSSLDTAFLRRLRFVVQFPFPDQAQRLALWQRVFPAATPTRDLDLVKLSRLSMTGGSIRNIALNAAFLAADAGEPVRMAHLLQAAHSEASKRERPLADAETRGWE</sequence>
<organism evidence="5 6">
    <name type="scientific">Candidatus Accumulibacter affinis</name>
    <dbReference type="NCBI Taxonomy" id="2954384"/>
    <lineage>
        <taxon>Bacteria</taxon>
        <taxon>Pseudomonadati</taxon>
        <taxon>Pseudomonadota</taxon>
        <taxon>Betaproteobacteria</taxon>
        <taxon>Candidatus Accumulibacter</taxon>
    </lineage>
</organism>
<name>A0A935T7U0_9PROT</name>
<evidence type="ECO:0000313" key="6">
    <source>
        <dbReference type="Proteomes" id="UP000706151"/>
    </source>
</evidence>
<dbReference type="Gene3D" id="3.40.50.300">
    <property type="entry name" value="P-loop containing nucleotide triphosphate hydrolases"/>
    <property type="match status" value="1"/>
</dbReference>
<dbReference type="EMBL" id="JADJOT010000001">
    <property type="protein sequence ID" value="MBK7952563.1"/>
    <property type="molecule type" value="Genomic_DNA"/>
</dbReference>
<dbReference type="CDD" id="cd19481">
    <property type="entry name" value="RecA-like_protease"/>
    <property type="match status" value="1"/>
</dbReference>
<gene>
    <name evidence="5" type="ORF">IPK02_00485</name>
</gene>
<dbReference type="InterPro" id="IPR003959">
    <property type="entry name" value="ATPase_AAA_core"/>
</dbReference>
<evidence type="ECO:0000256" key="1">
    <source>
        <dbReference type="ARBA" id="ARBA00006914"/>
    </source>
</evidence>
<dbReference type="GO" id="GO:0005524">
    <property type="term" value="F:ATP binding"/>
    <property type="evidence" value="ECO:0007669"/>
    <property type="project" value="UniProtKB-KW"/>
</dbReference>
<dbReference type="Proteomes" id="UP000706151">
    <property type="component" value="Unassembled WGS sequence"/>
</dbReference>
<keyword evidence="2" id="KW-0547">Nucleotide-binding</keyword>
<dbReference type="SMART" id="SM00382">
    <property type="entry name" value="AAA"/>
    <property type="match status" value="1"/>
</dbReference>
<reference evidence="5 6" key="1">
    <citation type="submission" date="2020-10" db="EMBL/GenBank/DDBJ databases">
        <title>Connecting structure to function with the recovery of over 1000 high-quality activated sludge metagenome-assembled genomes encoding full-length rRNA genes using long-read sequencing.</title>
        <authorList>
            <person name="Singleton C.M."/>
            <person name="Petriglieri F."/>
            <person name="Kristensen J.M."/>
            <person name="Kirkegaard R.H."/>
            <person name="Michaelsen T.Y."/>
            <person name="Andersen M.H."/>
            <person name="Karst S.M."/>
            <person name="Dueholm M.S."/>
            <person name="Nielsen P.H."/>
            <person name="Albertsen M."/>
        </authorList>
    </citation>
    <scope>NUCLEOTIDE SEQUENCE [LARGE SCALE GENOMIC DNA]</scope>
    <source>
        <strain evidence="5">Fred_18-Q3-R57-64_BAT3C.720</strain>
    </source>
</reference>
<dbReference type="InterPro" id="IPR054472">
    <property type="entry name" value="WHD"/>
</dbReference>
<evidence type="ECO:0000256" key="2">
    <source>
        <dbReference type="ARBA" id="ARBA00022741"/>
    </source>
</evidence>
<evidence type="ECO:0000313" key="5">
    <source>
        <dbReference type="EMBL" id="MBK7952563.1"/>
    </source>
</evidence>
<feature type="domain" description="AAA+ ATPase" evidence="4">
    <location>
        <begin position="443"/>
        <end position="575"/>
    </location>
</feature>
<comment type="caution">
    <text evidence="5">The sequence shown here is derived from an EMBL/GenBank/DDBJ whole genome shotgun (WGS) entry which is preliminary data.</text>
</comment>
<keyword evidence="3 5" id="KW-0067">ATP-binding</keyword>
<evidence type="ECO:0000256" key="3">
    <source>
        <dbReference type="ARBA" id="ARBA00022840"/>
    </source>
</evidence>
<dbReference type="InterPro" id="IPR003593">
    <property type="entry name" value="AAA+_ATPase"/>
</dbReference>
<dbReference type="PANTHER" id="PTHR23073">
    <property type="entry name" value="26S PROTEASOME REGULATORY SUBUNIT"/>
    <property type="match status" value="1"/>
</dbReference>
<dbReference type="InterPro" id="IPR050221">
    <property type="entry name" value="26S_Proteasome_ATPase"/>
</dbReference>
<accession>A0A935T7U0</accession>
<dbReference type="Pfam" id="PF22977">
    <property type="entry name" value="WHD"/>
    <property type="match status" value="1"/>
</dbReference>
<proteinExistence type="inferred from homology"/>
<dbReference type="Pfam" id="PF00004">
    <property type="entry name" value="AAA"/>
    <property type="match status" value="1"/>
</dbReference>
<dbReference type="SUPFAM" id="SSF52540">
    <property type="entry name" value="P-loop containing nucleoside triphosphate hydrolases"/>
    <property type="match status" value="1"/>
</dbReference>
<comment type="similarity">
    <text evidence="1">Belongs to the AAA ATPase family.</text>
</comment>